<feature type="transmembrane region" description="Helical" evidence="6">
    <location>
        <begin position="186"/>
        <end position="206"/>
    </location>
</feature>
<keyword evidence="5 6" id="KW-0472">Membrane</keyword>
<dbReference type="Proteomes" id="UP001310594">
    <property type="component" value="Unassembled WGS sequence"/>
</dbReference>
<comment type="caution">
    <text evidence="8">The sequence shown here is derived from an EMBL/GenBank/DDBJ whole genome shotgun (WGS) entry which is preliminary data.</text>
</comment>
<dbReference type="PANTHER" id="PTHR22950">
    <property type="entry name" value="AMINO ACID TRANSPORTER"/>
    <property type="match status" value="1"/>
</dbReference>
<name>A0AAN7W3S3_9PEZI</name>
<feature type="transmembrane region" description="Helical" evidence="6">
    <location>
        <begin position="226"/>
        <end position="247"/>
    </location>
</feature>
<evidence type="ECO:0000256" key="4">
    <source>
        <dbReference type="ARBA" id="ARBA00022989"/>
    </source>
</evidence>
<evidence type="ECO:0000256" key="1">
    <source>
        <dbReference type="ARBA" id="ARBA00004141"/>
    </source>
</evidence>
<dbReference type="PANTHER" id="PTHR22950:SF697">
    <property type="entry name" value="AMINO ACID TRANSPORTER (EUROFUNG)"/>
    <property type="match status" value="1"/>
</dbReference>
<comment type="similarity">
    <text evidence="2">Belongs to the amino acid/polyamine transporter 2 family.</text>
</comment>
<sequence>MRHAEHDIGFDEKDNIRSHAIDQPIDEKREANEVFKLIDDGVDFRTVSWQRAAIIFLKIQFAMSILSVPGSMAVLGAVGGALSIVGWDVLNTYTAVVLGDFRNRHPECHTLADMCARLWGRAGRELVGAQLLIGQVLITAGGIVSVSTAFNALSDHGACTVIFSFVAAALITLFSSVRTFSRLGWLTWFGFATFFVAVFIFVVAVTQQERPAAAPSTGPFELGWTAIAYPGFVAGITASANLFIFSSGSSMYLPVISEMRRPQDYRKAAILTGLLVGAMYLSFSLVIYRWCGVWIATPAFGSAGMLFKKISYGIALPGLVIGVGIYQHVAAKLVFVRVLRDTRHLQENTAIHWTVWLGTNLVLGALGFIIAEAVPILNYLLGLAGSLCFAPFSLIFPALLWMQDYRSYRSGSGTQKAIYGGHALIVLVGAFMVVGGTQLWLIILNLVHAILLMRIIGASSSQHERGCSLRELDIAALVPTAPLYASALHGRGTTTVAKAGMPLSRA</sequence>
<feature type="transmembrane region" description="Helical" evidence="6">
    <location>
        <begin position="310"/>
        <end position="329"/>
    </location>
</feature>
<dbReference type="InterPro" id="IPR013057">
    <property type="entry name" value="AA_transpt_TM"/>
</dbReference>
<evidence type="ECO:0000313" key="9">
    <source>
        <dbReference type="Proteomes" id="UP001310594"/>
    </source>
</evidence>
<dbReference type="Pfam" id="PF01490">
    <property type="entry name" value="Aa_trans"/>
    <property type="match status" value="1"/>
</dbReference>
<feature type="transmembrane region" description="Helical" evidence="6">
    <location>
        <begin position="156"/>
        <end position="174"/>
    </location>
</feature>
<reference evidence="8" key="1">
    <citation type="submission" date="2023-08" db="EMBL/GenBank/DDBJ databases">
        <title>Black Yeasts Isolated from many extreme environments.</title>
        <authorList>
            <person name="Coleine C."/>
            <person name="Stajich J.E."/>
            <person name="Selbmann L."/>
        </authorList>
    </citation>
    <scope>NUCLEOTIDE SEQUENCE</scope>
    <source>
        <strain evidence="8">CCFEE 5810</strain>
    </source>
</reference>
<dbReference type="EMBL" id="JAVRQU010000013">
    <property type="protein sequence ID" value="KAK5696025.1"/>
    <property type="molecule type" value="Genomic_DNA"/>
</dbReference>
<organism evidence="8 9">
    <name type="scientific">Elasticomyces elasticus</name>
    <dbReference type="NCBI Taxonomy" id="574655"/>
    <lineage>
        <taxon>Eukaryota</taxon>
        <taxon>Fungi</taxon>
        <taxon>Dikarya</taxon>
        <taxon>Ascomycota</taxon>
        <taxon>Pezizomycotina</taxon>
        <taxon>Dothideomycetes</taxon>
        <taxon>Dothideomycetidae</taxon>
        <taxon>Mycosphaerellales</taxon>
        <taxon>Teratosphaeriaceae</taxon>
        <taxon>Elasticomyces</taxon>
    </lineage>
</organism>
<evidence type="ECO:0000256" key="2">
    <source>
        <dbReference type="ARBA" id="ARBA00008066"/>
    </source>
</evidence>
<feature type="transmembrane region" description="Helical" evidence="6">
    <location>
        <begin position="417"/>
        <end position="433"/>
    </location>
</feature>
<dbReference type="FunFam" id="1.20.1740.10:FF:000039">
    <property type="entry name" value="Neutral amino acid transporter (Eurofung)"/>
    <property type="match status" value="1"/>
</dbReference>
<keyword evidence="3 6" id="KW-0812">Transmembrane</keyword>
<comment type="subcellular location">
    <subcellularLocation>
        <location evidence="1">Membrane</location>
        <topology evidence="1">Multi-pass membrane protein</topology>
    </subcellularLocation>
</comment>
<feature type="transmembrane region" description="Helical" evidence="6">
    <location>
        <begin position="376"/>
        <end position="396"/>
    </location>
</feature>
<dbReference type="GO" id="GO:0015179">
    <property type="term" value="F:L-amino acid transmembrane transporter activity"/>
    <property type="evidence" value="ECO:0007669"/>
    <property type="project" value="TreeGrafter"/>
</dbReference>
<proteinExistence type="inferred from homology"/>
<evidence type="ECO:0000256" key="3">
    <source>
        <dbReference type="ARBA" id="ARBA00022692"/>
    </source>
</evidence>
<dbReference type="GO" id="GO:0016020">
    <property type="term" value="C:membrane"/>
    <property type="evidence" value="ECO:0007669"/>
    <property type="project" value="UniProtKB-SubCell"/>
</dbReference>
<evidence type="ECO:0000259" key="7">
    <source>
        <dbReference type="Pfam" id="PF01490"/>
    </source>
</evidence>
<feature type="domain" description="Amino acid transporter transmembrane" evidence="7">
    <location>
        <begin position="46"/>
        <end position="410"/>
    </location>
</feature>
<keyword evidence="4 6" id="KW-1133">Transmembrane helix</keyword>
<gene>
    <name evidence="8" type="ORF">LTR97_008445</name>
</gene>
<protein>
    <recommendedName>
        <fullName evidence="7">Amino acid transporter transmembrane domain-containing protein</fullName>
    </recommendedName>
</protein>
<feature type="transmembrane region" description="Helical" evidence="6">
    <location>
        <begin position="268"/>
        <end position="290"/>
    </location>
</feature>
<feature type="transmembrane region" description="Helical" evidence="6">
    <location>
        <begin position="350"/>
        <end position="370"/>
    </location>
</feature>
<dbReference type="AlphaFoldDB" id="A0AAN7W3S3"/>
<evidence type="ECO:0000256" key="5">
    <source>
        <dbReference type="ARBA" id="ARBA00023136"/>
    </source>
</evidence>
<evidence type="ECO:0000313" key="8">
    <source>
        <dbReference type="EMBL" id="KAK5696025.1"/>
    </source>
</evidence>
<evidence type="ECO:0000256" key="6">
    <source>
        <dbReference type="SAM" id="Phobius"/>
    </source>
</evidence>
<feature type="transmembrane region" description="Helical" evidence="6">
    <location>
        <begin position="126"/>
        <end position="150"/>
    </location>
</feature>
<accession>A0AAN7W3S3</accession>